<dbReference type="EMBL" id="SACP01000001">
    <property type="protein sequence ID" value="RVU21719.1"/>
    <property type="molecule type" value="Genomic_DNA"/>
</dbReference>
<dbReference type="RefSeq" id="WP_127726962.1">
    <property type="nucleotide sequence ID" value="NZ_SACP01000001.1"/>
</dbReference>
<proteinExistence type="predicted"/>
<reference evidence="2 3" key="1">
    <citation type="submission" date="2019-01" db="EMBL/GenBank/DDBJ databases">
        <authorList>
            <person name="Chen W.-M."/>
        </authorList>
    </citation>
    <scope>NUCLEOTIDE SEQUENCE [LARGE SCALE GENOMIC DNA]</scope>
    <source>
        <strain evidence="2 3">TER-1</strain>
    </source>
</reference>
<dbReference type="AlphaFoldDB" id="A0A3S2VD61"/>
<evidence type="ECO:0000313" key="3">
    <source>
        <dbReference type="Proteomes" id="UP000286997"/>
    </source>
</evidence>
<dbReference type="Pfam" id="PF13466">
    <property type="entry name" value="STAS_2"/>
    <property type="match status" value="1"/>
</dbReference>
<protein>
    <submittedName>
        <fullName evidence="2">STAS domain-containing protein</fullName>
    </submittedName>
</protein>
<sequence length="92" mass="9529">MSEPRHIALPADCNLRTIRALHGEIAAALAGASDLTLDGAAVERADVTFVQLIAATVRTAERRLVRVSLVAMSEAACAALARAGLPDLGRPA</sequence>
<dbReference type="InterPro" id="IPR036513">
    <property type="entry name" value="STAS_dom_sf"/>
</dbReference>
<dbReference type="Gene3D" id="3.30.750.24">
    <property type="entry name" value="STAS domain"/>
    <property type="match status" value="1"/>
</dbReference>
<dbReference type="PROSITE" id="PS50801">
    <property type="entry name" value="STAS"/>
    <property type="match status" value="1"/>
</dbReference>
<gene>
    <name evidence="2" type="ORF">EOE48_01340</name>
</gene>
<dbReference type="OrthoDB" id="8162693at2"/>
<accession>A0A3S2VD61</accession>
<dbReference type="InterPro" id="IPR058548">
    <property type="entry name" value="MlaB-like_STAS"/>
</dbReference>
<dbReference type="Proteomes" id="UP000286997">
    <property type="component" value="Unassembled WGS sequence"/>
</dbReference>
<dbReference type="InterPro" id="IPR002645">
    <property type="entry name" value="STAS_dom"/>
</dbReference>
<evidence type="ECO:0000259" key="1">
    <source>
        <dbReference type="PROSITE" id="PS50801"/>
    </source>
</evidence>
<organism evidence="2 3">
    <name type="scientific">Methylobacterium oryzihabitans</name>
    <dbReference type="NCBI Taxonomy" id="2499852"/>
    <lineage>
        <taxon>Bacteria</taxon>
        <taxon>Pseudomonadati</taxon>
        <taxon>Pseudomonadota</taxon>
        <taxon>Alphaproteobacteria</taxon>
        <taxon>Hyphomicrobiales</taxon>
        <taxon>Methylobacteriaceae</taxon>
        <taxon>Methylobacterium</taxon>
    </lineage>
</organism>
<comment type="caution">
    <text evidence="2">The sequence shown here is derived from an EMBL/GenBank/DDBJ whole genome shotgun (WGS) entry which is preliminary data.</text>
</comment>
<evidence type="ECO:0000313" key="2">
    <source>
        <dbReference type="EMBL" id="RVU21719.1"/>
    </source>
</evidence>
<name>A0A3S2VD61_9HYPH</name>
<keyword evidence="3" id="KW-1185">Reference proteome</keyword>
<feature type="domain" description="STAS" evidence="1">
    <location>
        <begin position="1"/>
        <end position="92"/>
    </location>
</feature>